<comment type="similarity">
    <text evidence="2">Belongs to the methyltransferase superfamily. LCMT family.</text>
</comment>
<dbReference type="EMBL" id="QKKF02017745">
    <property type="protein sequence ID" value="RZF40746.1"/>
    <property type="molecule type" value="Genomic_DNA"/>
</dbReference>
<dbReference type="InterPro" id="IPR029063">
    <property type="entry name" value="SAM-dependent_MTases_sf"/>
</dbReference>
<keyword evidence="9" id="KW-1185">Reference proteome</keyword>
<dbReference type="SMR" id="A0A482X564"/>
<dbReference type="SUPFAM" id="SSF53335">
    <property type="entry name" value="S-adenosyl-L-methionine-dependent methyltransferases"/>
    <property type="match status" value="1"/>
</dbReference>
<comment type="catalytic activity">
    <reaction evidence="1">
        <text>[phosphatase 2A protein]-C-terminal L-leucine + S-adenosyl-L-methionine = [phosphatase 2A protein]-C-terminal L-leucine methyl ester + S-adenosyl-L-homocysteine</text>
        <dbReference type="Rhea" id="RHEA:48544"/>
        <dbReference type="Rhea" id="RHEA-COMP:12134"/>
        <dbReference type="Rhea" id="RHEA-COMP:12135"/>
        <dbReference type="ChEBI" id="CHEBI:57856"/>
        <dbReference type="ChEBI" id="CHEBI:59789"/>
        <dbReference type="ChEBI" id="CHEBI:90516"/>
        <dbReference type="ChEBI" id="CHEBI:90517"/>
        <dbReference type="EC" id="2.1.1.233"/>
    </reaction>
</comment>
<dbReference type="GO" id="GO:0005829">
    <property type="term" value="C:cytosol"/>
    <property type="evidence" value="ECO:0007669"/>
    <property type="project" value="TreeGrafter"/>
</dbReference>
<evidence type="ECO:0000313" key="9">
    <source>
        <dbReference type="Proteomes" id="UP000291343"/>
    </source>
</evidence>
<dbReference type="PANTHER" id="PTHR13600">
    <property type="entry name" value="LEUCINE CARBOXYL METHYLTRANSFERASE"/>
    <property type="match status" value="1"/>
</dbReference>
<proteinExistence type="inferred from homology"/>
<evidence type="ECO:0000313" key="8">
    <source>
        <dbReference type="EMBL" id="RZF40746.1"/>
    </source>
</evidence>
<evidence type="ECO:0000256" key="4">
    <source>
        <dbReference type="ARBA" id="ARBA00022603"/>
    </source>
</evidence>
<dbReference type="GO" id="GO:0018423">
    <property type="term" value="F:protein C-terminal leucine carboxyl O-methyltransferase activity"/>
    <property type="evidence" value="ECO:0007669"/>
    <property type="project" value="UniProtKB-EC"/>
</dbReference>
<keyword evidence="4" id="KW-0489">Methyltransferase</keyword>
<dbReference type="AlphaFoldDB" id="A0A482X564"/>
<dbReference type="Gene3D" id="3.40.50.150">
    <property type="entry name" value="Vaccinia Virus protein VP39"/>
    <property type="match status" value="1"/>
</dbReference>
<accession>A0A482X564</accession>
<evidence type="ECO:0000256" key="2">
    <source>
        <dbReference type="ARBA" id="ARBA00010703"/>
    </source>
</evidence>
<dbReference type="Proteomes" id="UP000291343">
    <property type="component" value="Unassembled WGS sequence"/>
</dbReference>
<organism evidence="8 9">
    <name type="scientific">Laodelphax striatellus</name>
    <name type="common">Small brown planthopper</name>
    <name type="synonym">Delphax striatella</name>
    <dbReference type="NCBI Taxonomy" id="195883"/>
    <lineage>
        <taxon>Eukaryota</taxon>
        <taxon>Metazoa</taxon>
        <taxon>Ecdysozoa</taxon>
        <taxon>Arthropoda</taxon>
        <taxon>Hexapoda</taxon>
        <taxon>Insecta</taxon>
        <taxon>Pterygota</taxon>
        <taxon>Neoptera</taxon>
        <taxon>Paraneoptera</taxon>
        <taxon>Hemiptera</taxon>
        <taxon>Auchenorrhyncha</taxon>
        <taxon>Fulgoroidea</taxon>
        <taxon>Delphacidae</taxon>
        <taxon>Criomorphinae</taxon>
        <taxon>Laodelphax</taxon>
    </lineage>
</organism>
<dbReference type="Pfam" id="PF04072">
    <property type="entry name" value="LCM"/>
    <property type="match status" value="1"/>
</dbReference>
<feature type="non-terminal residue" evidence="8">
    <location>
        <position position="127"/>
    </location>
</feature>
<comment type="caution">
    <text evidence="8">The sequence shown here is derived from an EMBL/GenBank/DDBJ whole genome shotgun (WGS) entry which is preliminary data.</text>
</comment>
<dbReference type="PANTHER" id="PTHR13600:SF21">
    <property type="entry name" value="LEUCINE CARBOXYL METHYLTRANSFERASE 1"/>
    <property type="match status" value="1"/>
</dbReference>
<dbReference type="InterPro" id="IPR007213">
    <property type="entry name" value="Ppm1/Ppm2/Tcmp"/>
</dbReference>
<dbReference type="EC" id="2.1.1.233" evidence="3"/>
<evidence type="ECO:0000256" key="7">
    <source>
        <dbReference type="ARBA" id="ARBA00032526"/>
    </source>
</evidence>
<evidence type="ECO:0000256" key="5">
    <source>
        <dbReference type="ARBA" id="ARBA00022679"/>
    </source>
</evidence>
<protein>
    <recommendedName>
        <fullName evidence="3">[phosphatase 2A protein]-leucine-carboxy methyltransferase</fullName>
        <ecNumber evidence="3">2.1.1.233</ecNumber>
    </recommendedName>
    <alternativeName>
        <fullName evidence="7">[Phosphatase 2A protein]-leucine-carboxy methyltransferase 1</fullName>
    </alternativeName>
</protein>
<evidence type="ECO:0000256" key="1">
    <source>
        <dbReference type="ARBA" id="ARBA00000724"/>
    </source>
</evidence>
<gene>
    <name evidence="8" type="ORF">LSTR_LSTR013416</name>
</gene>
<reference evidence="8 9" key="1">
    <citation type="journal article" date="2017" name="Gigascience">
        <title>Genome sequence of the small brown planthopper, Laodelphax striatellus.</title>
        <authorList>
            <person name="Zhu J."/>
            <person name="Jiang F."/>
            <person name="Wang X."/>
            <person name="Yang P."/>
            <person name="Bao Y."/>
            <person name="Zhao W."/>
            <person name="Wang W."/>
            <person name="Lu H."/>
            <person name="Wang Q."/>
            <person name="Cui N."/>
            <person name="Li J."/>
            <person name="Chen X."/>
            <person name="Luo L."/>
            <person name="Yu J."/>
            <person name="Kang L."/>
            <person name="Cui F."/>
        </authorList>
    </citation>
    <scope>NUCLEOTIDE SEQUENCE [LARGE SCALE GENOMIC DNA]</scope>
    <source>
        <strain evidence="8">Lst14</strain>
    </source>
</reference>
<evidence type="ECO:0000256" key="6">
    <source>
        <dbReference type="ARBA" id="ARBA00022691"/>
    </source>
</evidence>
<dbReference type="GO" id="GO:0032259">
    <property type="term" value="P:methylation"/>
    <property type="evidence" value="ECO:0007669"/>
    <property type="project" value="UniProtKB-KW"/>
</dbReference>
<evidence type="ECO:0000256" key="3">
    <source>
        <dbReference type="ARBA" id="ARBA00012834"/>
    </source>
</evidence>
<name>A0A482X564_LAOST</name>
<keyword evidence="5" id="KW-0808">Transferase</keyword>
<sequence length="127" mass="14333">MSLQVQGTNDSSIVSKCSMVDRGYFNDNYIHCFVEKTARRSPIINIGYYVRAAVIDSVLKDFVHSLSGAVQIVSFGAGFDTSFFRLSDYPTKCSFAYYEIDLSNVVRRKKKIILNSKVLLDKLENAI</sequence>
<dbReference type="STRING" id="195883.A0A482X564"/>
<dbReference type="InterPro" id="IPR016651">
    <property type="entry name" value="LCMT1"/>
</dbReference>
<keyword evidence="6" id="KW-0949">S-adenosyl-L-methionine</keyword>
<dbReference type="OrthoDB" id="203237at2759"/>
<dbReference type="InParanoid" id="A0A482X564"/>